<comment type="subunit">
    <text evidence="6 12">Homodimer.</text>
</comment>
<dbReference type="HOGENOM" id="CLU_063339_3_0_0"/>
<keyword evidence="11 12" id="KW-0660">Purine salvage</keyword>
<dbReference type="GO" id="GO:0005737">
    <property type="term" value="C:cytoplasm"/>
    <property type="evidence" value="ECO:0007669"/>
    <property type="project" value="UniProtKB-SubCell"/>
</dbReference>
<dbReference type="HAMAP" id="MF_00004">
    <property type="entry name" value="Aden_phosphoribosyltr"/>
    <property type="match status" value="1"/>
</dbReference>
<comment type="similarity">
    <text evidence="5 12">Belongs to the purine/pyrimidine phosphoribosyltransferase family.</text>
</comment>
<evidence type="ECO:0000259" key="13">
    <source>
        <dbReference type="Pfam" id="PF00156"/>
    </source>
</evidence>
<dbReference type="GO" id="GO:0016208">
    <property type="term" value="F:AMP binding"/>
    <property type="evidence" value="ECO:0007669"/>
    <property type="project" value="TreeGrafter"/>
</dbReference>
<dbReference type="EC" id="2.4.2.7" evidence="7 12"/>
<evidence type="ECO:0000256" key="8">
    <source>
        <dbReference type="ARBA" id="ARBA00022490"/>
    </source>
</evidence>
<dbReference type="InterPro" id="IPR005764">
    <property type="entry name" value="Ade_phspho_trans"/>
</dbReference>
<dbReference type="CDD" id="cd06223">
    <property type="entry name" value="PRTases_typeI"/>
    <property type="match status" value="1"/>
</dbReference>
<organism evidence="14 15">
    <name type="scientific">Elusimicrobium minutum (strain Pei191)</name>
    <dbReference type="NCBI Taxonomy" id="445932"/>
    <lineage>
        <taxon>Bacteria</taxon>
        <taxon>Pseudomonadati</taxon>
        <taxon>Elusimicrobiota</taxon>
        <taxon>Elusimicrobia</taxon>
        <taxon>Elusimicrobiales</taxon>
        <taxon>Elusimicrobiaceae</taxon>
        <taxon>Elusimicrobium</taxon>
    </lineage>
</organism>
<dbReference type="GO" id="GO:0006168">
    <property type="term" value="P:adenine salvage"/>
    <property type="evidence" value="ECO:0007669"/>
    <property type="project" value="InterPro"/>
</dbReference>
<dbReference type="PANTHER" id="PTHR32315:SF3">
    <property type="entry name" value="ADENINE PHOSPHORIBOSYLTRANSFERASE"/>
    <property type="match status" value="1"/>
</dbReference>
<evidence type="ECO:0000256" key="9">
    <source>
        <dbReference type="ARBA" id="ARBA00022676"/>
    </source>
</evidence>
<dbReference type="Pfam" id="PF00156">
    <property type="entry name" value="Pribosyltran"/>
    <property type="match status" value="1"/>
</dbReference>
<dbReference type="FunFam" id="3.40.50.2020:FF:000004">
    <property type="entry name" value="Adenine phosphoribosyltransferase"/>
    <property type="match status" value="1"/>
</dbReference>
<dbReference type="AlphaFoldDB" id="B2KCU0"/>
<dbReference type="NCBIfam" id="TIGR01090">
    <property type="entry name" value="apt"/>
    <property type="match status" value="1"/>
</dbReference>
<evidence type="ECO:0000256" key="2">
    <source>
        <dbReference type="ARBA" id="ARBA00003968"/>
    </source>
</evidence>
<comment type="function">
    <text evidence="2 12">Catalyzes a salvage reaction resulting in the formation of AMP, that is energically less costly than de novo synthesis.</text>
</comment>
<keyword evidence="9 12" id="KW-0328">Glycosyltransferase</keyword>
<reference evidence="14 15" key="1">
    <citation type="journal article" date="2009" name="Appl. Environ. Microbiol.">
        <title>Genomic analysis of 'Elusimicrobium minutum,' the first cultivated representative of the phylum 'Elusimicrobia' (formerly termite group 1).</title>
        <authorList>
            <person name="Herlemann D.P.R."/>
            <person name="Geissinger O."/>
            <person name="Ikeda-Ohtsubo W."/>
            <person name="Kunin V."/>
            <person name="Sun H."/>
            <person name="Lapidus A."/>
            <person name="Hugenholtz P."/>
            <person name="Brune A."/>
        </authorList>
    </citation>
    <scope>NUCLEOTIDE SEQUENCE [LARGE SCALE GENOMIC DNA]</scope>
    <source>
        <strain evidence="14 15">Pei191</strain>
    </source>
</reference>
<evidence type="ECO:0000256" key="6">
    <source>
        <dbReference type="ARBA" id="ARBA00011738"/>
    </source>
</evidence>
<dbReference type="UniPathway" id="UPA00588">
    <property type="reaction ID" value="UER00646"/>
</dbReference>
<dbReference type="GO" id="GO:0003999">
    <property type="term" value="F:adenine phosphoribosyltransferase activity"/>
    <property type="evidence" value="ECO:0007669"/>
    <property type="project" value="UniProtKB-UniRule"/>
</dbReference>
<evidence type="ECO:0000256" key="5">
    <source>
        <dbReference type="ARBA" id="ARBA00008391"/>
    </source>
</evidence>
<dbReference type="STRING" id="445932.Emin_0781"/>
<dbReference type="GO" id="GO:0044209">
    <property type="term" value="P:AMP salvage"/>
    <property type="evidence" value="ECO:0007669"/>
    <property type="project" value="UniProtKB-UniRule"/>
</dbReference>
<proteinExistence type="inferred from homology"/>
<name>B2KCU0_ELUMP</name>
<keyword evidence="8 12" id="KW-0963">Cytoplasm</keyword>
<evidence type="ECO:0000256" key="12">
    <source>
        <dbReference type="HAMAP-Rule" id="MF_00004"/>
    </source>
</evidence>
<dbReference type="InterPro" id="IPR050054">
    <property type="entry name" value="UPRTase/APRTase"/>
</dbReference>
<keyword evidence="10 12" id="KW-0808">Transferase</keyword>
<dbReference type="GO" id="GO:0006166">
    <property type="term" value="P:purine ribonucleoside salvage"/>
    <property type="evidence" value="ECO:0007669"/>
    <property type="project" value="UniProtKB-UniRule"/>
</dbReference>
<dbReference type="NCBIfam" id="NF002634">
    <property type="entry name" value="PRK02304.1-3"/>
    <property type="match status" value="1"/>
</dbReference>
<keyword evidence="15" id="KW-1185">Reference proteome</keyword>
<dbReference type="PANTHER" id="PTHR32315">
    <property type="entry name" value="ADENINE PHOSPHORIBOSYLTRANSFERASE"/>
    <property type="match status" value="1"/>
</dbReference>
<evidence type="ECO:0000256" key="1">
    <source>
        <dbReference type="ARBA" id="ARBA00000868"/>
    </source>
</evidence>
<evidence type="ECO:0000256" key="10">
    <source>
        <dbReference type="ARBA" id="ARBA00022679"/>
    </source>
</evidence>
<evidence type="ECO:0000313" key="15">
    <source>
        <dbReference type="Proteomes" id="UP000001029"/>
    </source>
</evidence>
<sequence>MNIDLKKYILDVPNFPIHGIGFKDITPLLNNKDAFKTAINLMIKDFKDKGVTKVAGIDSRGFILSAPAAYALNAGFVPVRKKGKLPRSTYCEKFAYEYDEAHLEIHTDAFSPADKILLIDDVLATGGTAEAAVKLIKKSGAELIGISFLLEISFLKGIDKLDKNLIKTIIRY</sequence>
<dbReference type="RefSeq" id="WP_012414951.1">
    <property type="nucleotide sequence ID" value="NC_010644.1"/>
</dbReference>
<dbReference type="OrthoDB" id="9803963at2"/>
<dbReference type="GO" id="GO:0002055">
    <property type="term" value="F:adenine binding"/>
    <property type="evidence" value="ECO:0007669"/>
    <property type="project" value="TreeGrafter"/>
</dbReference>
<comment type="catalytic activity">
    <reaction evidence="1 12">
        <text>AMP + diphosphate = 5-phospho-alpha-D-ribose 1-diphosphate + adenine</text>
        <dbReference type="Rhea" id="RHEA:16609"/>
        <dbReference type="ChEBI" id="CHEBI:16708"/>
        <dbReference type="ChEBI" id="CHEBI:33019"/>
        <dbReference type="ChEBI" id="CHEBI:58017"/>
        <dbReference type="ChEBI" id="CHEBI:456215"/>
        <dbReference type="EC" id="2.4.2.7"/>
    </reaction>
</comment>
<evidence type="ECO:0000256" key="4">
    <source>
        <dbReference type="ARBA" id="ARBA00004659"/>
    </source>
</evidence>
<evidence type="ECO:0000256" key="3">
    <source>
        <dbReference type="ARBA" id="ARBA00004496"/>
    </source>
</evidence>
<dbReference type="EMBL" id="CP001055">
    <property type="protein sequence ID" value="ACC98336.1"/>
    <property type="molecule type" value="Genomic_DNA"/>
</dbReference>
<evidence type="ECO:0000313" key="14">
    <source>
        <dbReference type="EMBL" id="ACC98336.1"/>
    </source>
</evidence>
<dbReference type="Gene3D" id="3.40.50.2020">
    <property type="match status" value="1"/>
</dbReference>
<dbReference type="NCBIfam" id="NF002636">
    <property type="entry name" value="PRK02304.1-5"/>
    <property type="match status" value="1"/>
</dbReference>
<dbReference type="Proteomes" id="UP000001029">
    <property type="component" value="Chromosome"/>
</dbReference>
<evidence type="ECO:0000256" key="11">
    <source>
        <dbReference type="ARBA" id="ARBA00022726"/>
    </source>
</evidence>
<dbReference type="KEGG" id="emi:Emin_0781"/>
<feature type="domain" description="Phosphoribosyltransferase" evidence="13">
    <location>
        <begin position="30"/>
        <end position="150"/>
    </location>
</feature>
<dbReference type="InterPro" id="IPR000836">
    <property type="entry name" value="PRTase_dom"/>
</dbReference>
<accession>B2KCU0</accession>
<protein>
    <recommendedName>
        <fullName evidence="7 12">Adenine phosphoribosyltransferase</fullName>
        <shortName evidence="12">APRT</shortName>
        <ecNumber evidence="7 12">2.4.2.7</ecNumber>
    </recommendedName>
</protein>
<gene>
    <name evidence="12" type="primary">apt</name>
    <name evidence="14" type="ordered locus">Emin_0781</name>
</gene>
<evidence type="ECO:0000256" key="7">
    <source>
        <dbReference type="ARBA" id="ARBA00011893"/>
    </source>
</evidence>
<dbReference type="SUPFAM" id="SSF53271">
    <property type="entry name" value="PRTase-like"/>
    <property type="match status" value="1"/>
</dbReference>
<comment type="pathway">
    <text evidence="4 12">Purine metabolism; AMP biosynthesis via salvage pathway; AMP from adenine: step 1/1.</text>
</comment>
<comment type="subcellular location">
    <subcellularLocation>
        <location evidence="3 12">Cytoplasm</location>
    </subcellularLocation>
</comment>
<dbReference type="InterPro" id="IPR029057">
    <property type="entry name" value="PRTase-like"/>
</dbReference>